<dbReference type="InterPro" id="IPR052342">
    <property type="entry name" value="MCH/BMMD"/>
</dbReference>
<name>A0A1Y2MQV1_PSEAH</name>
<dbReference type="STRING" id="2074.BG845_04633"/>
<evidence type="ECO:0000313" key="3">
    <source>
        <dbReference type="EMBL" id="OSY37596.1"/>
    </source>
</evidence>
<dbReference type="Gene3D" id="3.10.129.10">
    <property type="entry name" value="Hotdog Thioesterase"/>
    <property type="match status" value="1"/>
</dbReference>
<dbReference type="Proteomes" id="UP000194360">
    <property type="component" value="Unassembled WGS sequence"/>
</dbReference>
<organism evidence="3 4">
    <name type="scientific">Pseudonocardia autotrophica</name>
    <name type="common">Amycolata autotrophica</name>
    <name type="synonym">Nocardia autotrophica</name>
    <dbReference type="NCBI Taxonomy" id="2074"/>
    <lineage>
        <taxon>Bacteria</taxon>
        <taxon>Bacillati</taxon>
        <taxon>Actinomycetota</taxon>
        <taxon>Actinomycetes</taxon>
        <taxon>Pseudonocardiales</taxon>
        <taxon>Pseudonocardiaceae</taxon>
        <taxon>Pseudonocardia</taxon>
    </lineage>
</organism>
<evidence type="ECO:0000259" key="2">
    <source>
        <dbReference type="Pfam" id="PF01575"/>
    </source>
</evidence>
<dbReference type="PANTHER" id="PTHR43664">
    <property type="entry name" value="MONOAMINE OXIDASE-RELATED"/>
    <property type="match status" value="1"/>
</dbReference>
<keyword evidence="4" id="KW-1185">Reference proteome</keyword>
<dbReference type="RefSeq" id="WP_085914811.1">
    <property type="nucleotide sequence ID" value="NZ_AP018920.1"/>
</dbReference>
<dbReference type="EMBL" id="MIGB01000029">
    <property type="protein sequence ID" value="OSY37596.1"/>
    <property type="molecule type" value="Genomic_DNA"/>
</dbReference>
<gene>
    <name evidence="3" type="ORF">BG845_04633</name>
</gene>
<sequence>MAELYFEDFVPGSVFDLGTTVVDEAEMVAFSRRFDPQPFHLDRAAGDRVFGGLAASGWFTASLWMRAYVDHLLSRSASLGSPGGDEIAWPAPVFAGDELRSAMEVLEARVSRSRPSLGLITLLGTSRRTSDERLVYRSRFTGMVEVRNPAPAP</sequence>
<comment type="caution">
    <text evidence="3">The sequence shown here is derived from an EMBL/GenBank/DDBJ whole genome shotgun (WGS) entry which is preliminary data.</text>
</comment>
<reference evidence="3 4" key="1">
    <citation type="submission" date="2016-09" db="EMBL/GenBank/DDBJ databases">
        <title>Pseudonocardia autotrophica DSM535, a candidate organism with high potential of specific P450 cytochromes.</title>
        <authorList>
            <person name="Grumaz C."/>
            <person name="Vainshtein Y."/>
            <person name="Kirstahler P."/>
            <person name="Sohn K."/>
        </authorList>
    </citation>
    <scope>NUCLEOTIDE SEQUENCE [LARGE SCALE GENOMIC DNA]</scope>
    <source>
        <strain evidence="3 4">DSM 535</strain>
    </source>
</reference>
<dbReference type="OrthoDB" id="9797938at2"/>
<accession>A0A1Y2MQV1</accession>
<dbReference type="Pfam" id="PF01575">
    <property type="entry name" value="MaoC_dehydratas"/>
    <property type="match status" value="1"/>
</dbReference>
<dbReference type="SUPFAM" id="SSF54637">
    <property type="entry name" value="Thioesterase/thiol ester dehydrase-isomerase"/>
    <property type="match status" value="1"/>
</dbReference>
<evidence type="ECO:0000313" key="4">
    <source>
        <dbReference type="Proteomes" id="UP000194360"/>
    </source>
</evidence>
<comment type="similarity">
    <text evidence="1">Belongs to the enoyl-CoA hydratase/isomerase family.</text>
</comment>
<dbReference type="PANTHER" id="PTHR43664:SF1">
    <property type="entry name" value="BETA-METHYLMALYL-COA DEHYDRATASE"/>
    <property type="match status" value="1"/>
</dbReference>
<evidence type="ECO:0000256" key="1">
    <source>
        <dbReference type="ARBA" id="ARBA00005254"/>
    </source>
</evidence>
<proteinExistence type="inferred from homology"/>
<protein>
    <submittedName>
        <fullName evidence="3">MaoC like domain protein</fullName>
    </submittedName>
</protein>
<dbReference type="AlphaFoldDB" id="A0A1Y2MQV1"/>
<dbReference type="InterPro" id="IPR002539">
    <property type="entry name" value="MaoC-like_dom"/>
</dbReference>
<dbReference type="InterPro" id="IPR029069">
    <property type="entry name" value="HotDog_dom_sf"/>
</dbReference>
<feature type="domain" description="MaoC-like" evidence="2">
    <location>
        <begin position="20"/>
        <end position="112"/>
    </location>
</feature>